<organism evidence="3">
    <name type="scientific">hydrothermal vent metagenome</name>
    <dbReference type="NCBI Taxonomy" id="652676"/>
    <lineage>
        <taxon>unclassified sequences</taxon>
        <taxon>metagenomes</taxon>
        <taxon>ecological metagenomes</taxon>
    </lineage>
</organism>
<name>A0A3B0YTQ8_9ZZZZ</name>
<gene>
    <name evidence="3" type="ORF">MNBD_GAMMA13-1650</name>
</gene>
<evidence type="ECO:0000259" key="2">
    <source>
        <dbReference type="Pfam" id="PF11867"/>
    </source>
</evidence>
<evidence type="ECO:0000313" key="3">
    <source>
        <dbReference type="EMBL" id="VAW78672.1"/>
    </source>
</evidence>
<dbReference type="GO" id="GO:0009035">
    <property type="term" value="F:type I site-specific deoxyribonuclease activity"/>
    <property type="evidence" value="ECO:0007669"/>
    <property type="project" value="UniProtKB-EC"/>
</dbReference>
<dbReference type="InterPro" id="IPR021810">
    <property type="entry name" value="T1RH-like_C"/>
</dbReference>
<dbReference type="EMBL" id="UOFK01000162">
    <property type="protein sequence ID" value="VAW78672.1"/>
    <property type="molecule type" value="Genomic_DNA"/>
</dbReference>
<keyword evidence="1" id="KW-0680">Restriction system</keyword>
<sequence length="217" mass="25519">MIVDDAKFSEIKEDKGGWKIVQKGQAWDLSKIDFDKLKEDFKQAKYKNIEIADLRAFLEKKLQDMLNRNRTRRDFAERLQEIIDSYNAGSNSADADFDELVEFAGLLREEEERHIREGLSEDELEIYDLLRKEKMTKAEEKKVRLAARALLKRLTEEKPKVLVQDWYKDSQTRLSVRDEVGVVLDAYLPEDSYGKDLFIEKRDRVFELTLDLAINHA</sequence>
<accession>A0A3B0YTQ8</accession>
<dbReference type="EC" id="3.1.21.3" evidence="3"/>
<dbReference type="GO" id="GO:0009307">
    <property type="term" value="P:DNA restriction-modification system"/>
    <property type="evidence" value="ECO:0007669"/>
    <property type="project" value="UniProtKB-KW"/>
</dbReference>
<dbReference type="Pfam" id="PF11867">
    <property type="entry name" value="T1RH-like_C"/>
    <property type="match status" value="1"/>
</dbReference>
<dbReference type="PANTHER" id="PTHR30195:SF15">
    <property type="entry name" value="TYPE I RESTRICTION ENZYME HINDI ENDONUCLEASE SUBUNIT"/>
    <property type="match status" value="1"/>
</dbReference>
<proteinExistence type="predicted"/>
<dbReference type="PANTHER" id="PTHR30195">
    <property type="entry name" value="TYPE I SITE-SPECIFIC DEOXYRIBONUCLEASE PROTEIN SUBUNIT M AND R"/>
    <property type="match status" value="1"/>
</dbReference>
<evidence type="ECO:0000256" key="1">
    <source>
        <dbReference type="ARBA" id="ARBA00022747"/>
    </source>
</evidence>
<feature type="domain" description="Type I restriction enzyme HindI endonuclease subunit-like C-terminal" evidence="2">
    <location>
        <begin position="27"/>
        <end position="187"/>
    </location>
</feature>
<dbReference type="AlphaFoldDB" id="A0A3B0YTQ8"/>
<reference evidence="3" key="1">
    <citation type="submission" date="2018-06" db="EMBL/GenBank/DDBJ databases">
        <authorList>
            <person name="Zhirakovskaya E."/>
        </authorList>
    </citation>
    <scope>NUCLEOTIDE SEQUENCE</scope>
</reference>
<protein>
    <submittedName>
        <fullName evidence="3">Type I restriction-modification system, restriction subunit R</fullName>
        <ecNumber evidence="3">3.1.21.3</ecNumber>
    </submittedName>
</protein>
<keyword evidence="3" id="KW-0378">Hydrolase</keyword>
<dbReference type="InterPro" id="IPR051268">
    <property type="entry name" value="Type-I_R_enzyme_R_subunit"/>
</dbReference>